<keyword evidence="9" id="KW-1185">Reference proteome</keyword>
<dbReference type="GO" id="GO:0005743">
    <property type="term" value="C:mitochondrial inner membrane"/>
    <property type="evidence" value="ECO:0000318"/>
    <property type="project" value="GO_Central"/>
</dbReference>
<comment type="similarity">
    <text evidence="2">Belongs to the TTC19 family.</text>
</comment>
<dbReference type="InterPro" id="IPR040395">
    <property type="entry name" value="TTC19"/>
</dbReference>
<dbReference type="PANTHER" id="PTHR13143">
    <property type="entry name" value="TETRATRICOPEPTIDE REPEAT PROTEIN 19"/>
    <property type="match status" value="1"/>
</dbReference>
<organism evidence="8 9">
    <name type="scientific">Nematostella vectensis</name>
    <name type="common">Starlet sea anemone</name>
    <dbReference type="NCBI Taxonomy" id="45351"/>
    <lineage>
        <taxon>Eukaryota</taxon>
        <taxon>Metazoa</taxon>
        <taxon>Cnidaria</taxon>
        <taxon>Anthozoa</taxon>
        <taxon>Hexacorallia</taxon>
        <taxon>Actiniaria</taxon>
        <taxon>Edwardsiidae</taxon>
        <taxon>Nematostella</taxon>
    </lineage>
</organism>
<dbReference type="HOGENOM" id="CLU_712329_0_0_1"/>
<dbReference type="STRING" id="45351.A7RRN8"/>
<dbReference type="Pfam" id="PF13424">
    <property type="entry name" value="TPR_12"/>
    <property type="match status" value="1"/>
</dbReference>
<keyword evidence="4" id="KW-0802">TPR repeat</keyword>
<name>A7RRN8_NEMVE</name>
<keyword evidence="7" id="KW-0472">Membrane</keyword>
<dbReference type="EMBL" id="DS469532">
    <property type="protein sequence ID" value="EDO45793.1"/>
    <property type="molecule type" value="Genomic_DNA"/>
</dbReference>
<dbReference type="OMA" id="AQLGYDW"/>
<keyword evidence="5" id="KW-0809">Transit peptide</keyword>
<reference evidence="8 9" key="1">
    <citation type="journal article" date="2007" name="Science">
        <title>Sea anemone genome reveals ancestral eumetazoan gene repertoire and genomic organization.</title>
        <authorList>
            <person name="Putnam N.H."/>
            <person name="Srivastava M."/>
            <person name="Hellsten U."/>
            <person name="Dirks B."/>
            <person name="Chapman J."/>
            <person name="Salamov A."/>
            <person name="Terry A."/>
            <person name="Shapiro H."/>
            <person name="Lindquist E."/>
            <person name="Kapitonov V.V."/>
            <person name="Jurka J."/>
            <person name="Genikhovich G."/>
            <person name="Grigoriev I.V."/>
            <person name="Lucas S.M."/>
            <person name="Steele R.E."/>
            <person name="Finnerty J.R."/>
            <person name="Technau U."/>
            <person name="Martindale M.Q."/>
            <person name="Rokhsar D.S."/>
        </authorList>
    </citation>
    <scope>NUCLEOTIDE SEQUENCE [LARGE SCALE GENOMIC DNA]</scope>
    <source>
        <strain evidence="9">CH2 X CH6</strain>
    </source>
</reference>
<evidence type="ECO:0000313" key="8">
    <source>
        <dbReference type="EMBL" id="EDO45793.1"/>
    </source>
</evidence>
<dbReference type="AlphaFoldDB" id="A7RRN8"/>
<evidence type="ECO:0000256" key="1">
    <source>
        <dbReference type="ARBA" id="ARBA00004173"/>
    </source>
</evidence>
<dbReference type="KEGG" id="nve:5517930"/>
<accession>A7RRN8</accession>
<dbReference type="InParanoid" id="A7RRN8"/>
<dbReference type="PANTHER" id="PTHR13143:SF6">
    <property type="entry name" value="TETRATRICOPEPTIDE REPEAT PROTEIN 19, MITOCHONDRIAL"/>
    <property type="match status" value="1"/>
</dbReference>
<gene>
    <name evidence="8" type="ORF">NEMVEDRAFT_v1g240214</name>
</gene>
<evidence type="ECO:0008006" key="10">
    <source>
        <dbReference type="Google" id="ProtNLM"/>
    </source>
</evidence>
<feature type="transmembrane region" description="Helical" evidence="7">
    <location>
        <begin position="81"/>
        <end position="100"/>
    </location>
</feature>
<protein>
    <recommendedName>
        <fullName evidence="10">Tetratricopeptide repeat protein 19, mitochondrial</fullName>
    </recommendedName>
</protein>
<evidence type="ECO:0000313" key="9">
    <source>
        <dbReference type="Proteomes" id="UP000001593"/>
    </source>
</evidence>
<keyword evidence="7" id="KW-1133">Transmembrane helix</keyword>
<evidence type="ECO:0000256" key="6">
    <source>
        <dbReference type="ARBA" id="ARBA00023128"/>
    </source>
</evidence>
<dbReference type="PhylomeDB" id="A7RRN8"/>
<dbReference type="Pfam" id="PF13181">
    <property type="entry name" value="TPR_8"/>
    <property type="match status" value="1"/>
</dbReference>
<evidence type="ECO:0000256" key="3">
    <source>
        <dbReference type="ARBA" id="ARBA00022737"/>
    </source>
</evidence>
<dbReference type="OrthoDB" id="5986190at2759"/>
<evidence type="ECO:0000256" key="2">
    <source>
        <dbReference type="ARBA" id="ARBA00008219"/>
    </source>
</evidence>
<dbReference type="Gene3D" id="1.25.40.10">
    <property type="entry name" value="Tetratricopeptide repeat domain"/>
    <property type="match status" value="2"/>
</dbReference>
<evidence type="ECO:0000256" key="5">
    <source>
        <dbReference type="ARBA" id="ARBA00022946"/>
    </source>
</evidence>
<dbReference type="InterPro" id="IPR011990">
    <property type="entry name" value="TPR-like_helical_dom_sf"/>
</dbReference>
<keyword evidence="3" id="KW-0677">Repeat</keyword>
<evidence type="ECO:0000256" key="7">
    <source>
        <dbReference type="SAM" id="Phobius"/>
    </source>
</evidence>
<dbReference type="Proteomes" id="UP000001593">
    <property type="component" value="Unassembled WGS sequence"/>
</dbReference>
<keyword evidence="7" id="KW-0812">Transmembrane</keyword>
<proteinExistence type="inferred from homology"/>
<keyword evidence="6" id="KW-0496">Mitochondrion</keyword>
<dbReference type="SMART" id="SM00028">
    <property type="entry name" value="TPR"/>
    <property type="match status" value="3"/>
</dbReference>
<sequence>MRFLTGQVISNCSRCVGCLFSRAVGIQGPALRNSTRKCFSLLSPRKTFVGRNTSFYRVEITKAWLSQNAVTNVKARIPDELWALLIIGGGGVAVFTFVLYKKKQVADMKSTLKIKLAEAKQLLDSEEKDEAYVLLKDILNMIHLDIAEKRKKNQPPTHKALRFVLDKSANLASELEKWEEAEHLYRLTIQEYLSSGMDTDDDAVIEVSLKMSQACEQQNKLELALEGYKWCAGKAEEKVTGADEASDNSKALLGVCLDGLGTFLLTHGHAEQATEVFEHALEIAEEVLGPSDDQTLVVMNNLAKAYAECGKYELAEGVARKTIALAEKTEHSFLAVFMSNYGNILMERGKIKKAKRALIKALKLAEEAKDEEARSMIQTNMMKLDISF</sequence>
<comment type="subcellular location">
    <subcellularLocation>
        <location evidence="1">Mitochondrion</location>
    </subcellularLocation>
</comment>
<evidence type="ECO:0000256" key="4">
    <source>
        <dbReference type="ARBA" id="ARBA00022803"/>
    </source>
</evidence>
<dbReference type="GO" id="GO:0034551">
    <property type="term" value="P:mitochondrial respiratory chain complex III assembly"/>
    <property type="evidence" value="ECO:0000318"/>
    <property type="project" value="GO_Central"/>
</dbReference>
<dbReference type="SUPFAM" id="SSF48452">
    <property type="entry name" value="TPR-like"/>
    <property type="match status" value="1"/>
</dbReference>
<dbReference type="eggNOG" id="KOG1840">
    <property type="taxonomic scope" value="Eukaryota"/>
</dbReference>
<dbReference type="InterPro" id="IPR019734">
    <property type="entry name" value="TPR_rpt"/>
</dbReference>